<evidence type="ECO:0000256" key="1">
    <source>
        <dbReference type="SAM" id="SignalP"/>
    </source>
</evidence>
<feature type="signal peptide" evidence="1">
    <location>
        <begin position="1"/>
        <end position="23"/>
    </location>
</feature>
<reference evidence="3 4" key="1">
    <citation type="submission" date="2020-02" db="EMBL/GenBank/DDBJ databases">
        <title>Pseudoroseicyclus tamarix, sp. nov., isolated from offshore sediment of a Tamarix chinensis forest.</title>
        <authorList>
            <person name="Gai Y."/>
        </authorList>
    </citation>
    <scope>NUCLEOTIDE SEQUENCE [LARGE SCALE GENOMIC DNA]</scope>
    <source>
        <strain evidence="3 4">CLL3-39</strain>
    </source>
</reference>
<dbReference type="InterPro" id="IPR011051">
    <property type="entry name" value="RmlC_Cupin_sf"/>
</dbReference>
<protein>
    <submittedName>
        <fullName evidence="3">Cupin domain-containing protein</fullName>
    </submittedName>
</protein>
<proteinExistence type="predicted"/>
<accession>A0A6B2JXH1</accession>
<dbReference type="AlphaFoldDB" id="A0A6B2JXH1"/>
<evidence type="ECO:0000259" key="2">
    <source>
        <dbReference type="Pfam" id="PF07883"/>
    </source>
</evidence>
<organism evidence="3 4">
    <name type="scientific">Pseudoroseicyclus tamaricis</name>
    <dbReference type="NCBI Taxonomy" id="2705421"/>
    <lineage>
        <taxon>Bacteria</taxon>
        <taxon>Pseudomonadati</taxon>
        <taxon>Pseudomonadota</taxon>
        <taxon>Alphaproteobacteria</taxon>
        <taxon>Rhodobacterales</taxon>
        <taxon>Paracoccaceae</taxon>
        <taxon>Pseudoroseicyclus</taxon>
    </lineage>
</organism>
<comment type="caution">
    <text evidence="3">The sequence shown here is derived from an EMBL/GenBank/DDBJ whole genome shotgun (WGS) entry which is preliminary data.</text>
</comment>
<evidence type="ECO:0000313" key="3">
    <source>
        <dbReference type="EMBL" id="NDV00052.1"/>
    </source>
</evidence>
<dbReference type="EMBL" id="JAAGAB010000001">
    <property type="protein sequence ID" value="NDV00052.1"/>
    <property type="molecule type" value="Genomic_DNA"/>
</dbReference>
<dbReference type="Gene3D" id="2.60.120.10">
    <property type="entry name" value="Jelly Rolls"/>
    <property type="match status" value="1"/>
</dbReference>
<keyword evidence="4" id="KW-1185">Reference proteome</keyword>
<dbReference type="Proteomes" id="UP000474757">
    <property type="component" value="Unassembled WGS sequence"/>
</dbReference>
<dbReference type="InterPro" id="IPR014710">
    <property type="entry name" value="RmlC-like_jellyroll"/>
</dbReference>
<keyword evidence="1" id="KW-0732">Signal</keyword>
<evidence type="ECO:0000313" key="4">
    <source>
        <dbReference type="Proteomes" id="UP000474757"/>
    </source>
</evidence>
<dbReference type="Pfam" id="PF07883">
    <property type="entry name" value="Cupin_2"/>
    <property type="match status" value="1"/>
</dbReference>
<feature type="chain" id="PRO_5025383497" evidence="1">
    <location>
        <begin position="24"/>
        <end position="175"/>
    </location>
</feature>
<gene>
    <name evidence="3" type="ORF">GZA08_03605</name>
</gene>
<dbReference type="SUPFAM" id="SSF51182">
    <property type="entry name" value="RmlC-like cupins"/>
    <property type="match status" value="1"/>
</dbReference>
<dbReference type="RefSeq" id="WP_163890024.1">
    <property type="nucleotide sequence ID" value="NZ_JAAFYS010000001.1"/>
</dbReference>
<sequence>MTTRLMALGAVAALMASTSIATAQSEFESFDGGTGTVIYNRAIAPCSFFTAWSYVDRVALEGEATIGPVSKEDMSEVFYVISGTGEATIDDETVEIMAGRAIPAALGESRAFSATGDEPLDMMIIGVARDIEAKEAYMVSPKTPAPAAELDGGTSAGGSSGPPAALGCLGCSRVL</sequence>
<name>A0A6B2JXH1_9RHOB</name>
<feature type="domain" description="Cupin type-2" evidence="2">
    <location>
        <begin position="62"/>
        <end position="125"/>
    </location>
</feature>
<dbReference type="InterPro" id="IPR013096">
    <property type="entry name" value="Cupin_2"/>
</dbReference>